<dbReference type="PROSITE" id="PS52016">
    <property type="entry name" value="TONB_DEPENDENT_REC_3"/>
    <property type="match status" value="1"/>
</dbReference>
<evidence type="ECO:0000259" key="8">
    <source>
        <dbReference type="SMART" id="SM00965"/>
    </source>
</evidence>
<evidence type="ECO:0000256" key="6">
    <source>
        <dbReference type="ARBA" id="ARBA00023237"/>
    </source>
</evidence>
<dbReference type="AlphaFoldDB" id="A0A2H9VWC1"/>
<keyword evidence="6 7" id="KW-0998">Cell outer membrane</keyword>
<evidence type="ECO:0000256" key="7">
    <source>
        <dbReference type="PROSITE-ProRule" id="PRU01360"/>
    </source>
</evidence>
<comment type="similarity">
    <text evidence="7">Belongs to the TonB-dependent receptor family.</text>
</comment>
<dbReference type="Gene3D" id="2.40.170.20">
    <property type="entry name" value="TonB-dependent receptor, beta-barrel domain"/>
    <property type="match status" value="1"/>
</dbReference>
<keyword evidence="3 7" id="KW-1134">Transmembrane beta strand</keyword>
<dbReference type="Gene3D" id="2.60.40.1120">
    <property type="entry name" value="Carboxypeptidase-like, regulatory domain"/>
    <property type="match status" value="1"/>
</dbReference>
<accession>A0A2H9VWC1</accession>
<keyword evidence="2 7" id="KW-0813">Transport</keyword>
<dbReference type="InterPro" id="IPR023996">
    <property type="entry name" value="TonB-dep_OMP_SusC/RagA"/>
</dbReference>
<keyword evidence="4 7" id="KW-0812">Transmembrane</keyword>
<evidence type="ECO:0000313" key="10">
    <source>
        <dbReference type="Proteomes" id="UP000242687"/>
    </source>
</evidence>
<evidence type="ECO:0000256" key="5">
    <source>
        <dbReference type="ARBA" id="ARBA00023136"/>
    </source>
</evidence>
<dbReference type="OrthoDB" id="9768177at2"/>
<dbReference type="Pfam" id="PF07715">
    <property type="entry name" value="Plug"/>
    <property type="match status" value="1"/>
</dbReference>
<evidence type="ECO:0000256" key="1">
    <source>
        <dbReference type="ARBA" id="ARBA00004571"/>
    </source>
</evidence>
<dbReference type="SMART" id="SM00965">
    <property type="entry name" value="STN"/>
    <property type="match status" value="1"/>
</dbReference>
<dbReference type="InterPro" id="IPR011662">
    <property type="entry name" value="Secretin/TonB_short_N"/>
</dbReference>
<keyword evidence="5 7" id="KW-0472">Membrane</keyword>
<evidence type="ECO:0000256" key="4">
    <source>
        <dbReference type="ARBA" id="ARBA00022692"/>
    </source>
</evidence>
<dbReference type="Gene3D" id="2.170.130.10">
    <property type="entry name" value="TonB-dependent receptor, plug domain"/>
    <property type="match status" value="1"/>
</dbReference>
<evidence type="ECO:0000256" key="2">
    <source>
        <dbReference type="ARBA" id="ARBA00022448"/>
    </source>
</evidence>
<gene>
    <name evidence="9" type="ORF">CLV57_2120</name>
</gene>
<dbReference type="SUPFAM" id="SSF49464">
    <property type="entry name" value="Carboxypeptidase regulatory domain-like"/>
    <property type="match status" value="1"/>
</dbReference>
<dbReference type="Pfam" id="PF07660">
    <property type="entry name" value="STN"/>
    <property type="match status" value="1"/>
</dbReference>
<dbReference type="NCBIfam" id="TIGR04057">
    <property type="entry name" value="SusC_RagA_signa"/>
    <property type="match status" value="1"/>
</dbReference>
<evidence type="ECO:0000313" key="9">
    <source>
        <dbReference type="EMBL" id="PJJ85092.1"/>
    </source>
</evidence>
<dbReference type="EMBL" id="PGFJ01000001">
    <property type="protein sequence ID" value="PJJ85092.1"/>
    <property type="molecule type" value="Genomic_DNA"/>
</dbReference>
<dbReference type="InterPro" id="IPR039426">
    <property type="entry name" value="TonB-dep_rcpt-like"/>
</dbReference>
<dbReference type="Pfam" id="PF13715">
    <property type="entry name" value="CarbopepD_reg_2"/>
    <property type="match status" value="1"/>
</dbReference>
<comment type="subcellular location">
    <subcellularLocation>
        <location evidence="1 7">Cell outer membrane</location>
        <topology evidence="1 7">Multi-pass membrane protein</topology>
    </subcellularLocation>
</comment>
<dbReference type="NCBIfam" id="TIGR04056">
    <property type="entry name" value="OMP_RagA_SusC"/>
    <property type="match status" value="1"/>
</dbReference>
<dbReference type="SUPFAM" id="SSF56935">
    <property type="entry name" value="Porins"/>
    <property type="match status" value="1"/>
</dbReference>
<dbReference type="GO" id="GO:0009279">
    <property type="term" value="C:cell outer membrane"/>
    <property type="evidence" value="ECO:0007669"/>
    <property type="project" value="UniProtKB-SubCell"/>
</dbReference>
<dbReference type="InterPro" id="IPR036942">
    <property type="entry name" value="Beta-barrel_TonB_sf"/>
</dbReference>
<dbReference type="InterPro" id="IPR023997">
    <property type="entry name" value="TonB-dep_OMP_SusC/RagA_CS"/>
</dbReference>
<reference evidence="9 10" key="1">
    <citation type="submission" date="2017-11" db="EMBL/GenBank/DDBJ databases">
        <title>Genomic Encyclopedia of Archaeal and Bacterial Type Strains, Phase II (KMG-II): From Individual Species to Whole Genera.</title>
        <authorList>
            <person name="Goeker M."/>
        </authorList>
    </citation>
    <scope>NUCLEOTIDE SEQUENCE [LARGE SCALE GENOMIC DNA]</scope>
    <source>
        <strain evidence="9 10">DSM 28175</strain>
    </source>
</reference>
<proteinExistence type="inferred from homology"/>
<organism evidence="9 10">
    <name type="scientific">Mucilaginibacter auburnensis</name>
    <dbReference type="NCBI Taxonomy" id="1457233"/>
    <lineage>
        <taxon>Bacteria</taxon>
        <taxon>Pseudomonadati</taxon>
        <taxon>Bacteroidota</taxon>
        <taxon>Sphingobacteriia</taxon>
        <taxon>Sphingobacteriales</taxon>
        <taxon>Sphingobacteriaceae</taxon>
        <taxon>Mucilaginibacter</taxon>
    </lineage>
</organism>
<protein>
    <submittedName>
        <fullName evidence="9">TonB-linked SusC/RagA family outer membrane protein</fullName>
    </submittedName>
</protein>
<dbReference type="InterPro" id="IPR037066">
    <property type="entry name" value="Plug_dom_sf"/>
</dbReference>
<dbReference type="Proteomes" id="UP000242687">
    <property type="component" value="Unassembled WGS sequence"/>
</dbReference>
<dbReference type="InterPro" id="IPR008969">
    <property type="entry name" value="CarboxyPept-like_regulatory"/>
</dbReference>
<comment type="caution">
    <text evidence="9">The sequence shown here is derived from an EMBL/GenBank/DDBJ whole genome shotgun (WGS) entry which is preliminary data.</text>
</comment>
<name>A0A2H9VWC1_9SPHI</name>
<sequence length="1163" mass="126364">MQLNATCENDRVKYYISVSDVLIPRISRARRNIARTEFTRKLLLQMKIITLLMFLGFLEVHASTSAQNLTINQHNTSLEKVFTEIKKQTGYLFLYNQQWIKLSKNVDINVKNAPLTEVLDICFTNQPLTYSIVDKTIVLQIKKKAFADSQPVAAPIAINVTGVVKDGKGDPLPGVSVMVKGTSLGIQTDIDGKYKLTVADGDAILVFKFIGFKTKEVKVGSQQVLNVTLEEATSELSEVVVSGYSVKSRAEFTGSSSHIGAKALTERPVTSFDQALAGQAAGVKITSSSGSLNSPPVFRIRGSNSISSSSYPLVIIDGVTAFTGNVGNSAENNPLSTINPDDIESAEVLKDAAATALYGSRGTNGVLVITTKKGKQGTAKVSYTGFVGMNKTPRLPKLLSAEDYVMIKNESLANNGLAPQFFLGTNPDGSTLRTKWYDYVYQTGISHNHNLSISGGSPTTHYFFSGNYSNQTGFLKKNTFERGGTRFNIDHKLMKNVTIGANVSYTNTLNNNLTSGFDNAFGLNNLVRMSMVLPPNVSPFNPDGSYNTNGAGLGAGPNGILTGYYNPLPQLEHDKFTSESKSFIGNVFLEWQIVKGLTGKINYALNDLNTVNMGFNNPYQAGGFAPNGSATNSNGVNRRSDVLGQLTYDKTFGKHHVNAFGVYQEIYTKTTSWGVTRQNLNDRFYESFFGSYATVSGSTSNYTEVGLKSFLGSFSYDYDKKYLFSASIRRDGFSSLAQKWGNFPAVSVGWNIAEEDFFKNSGLGKTISTLKLKGGYGLTGNSSGVATYAYASLYSSGVYGGLSALSPSQIGNSELSWETSKKTDVGLTVGLWNNRVTIDADYYDNNNDNLILNVPQAASKGIPGNSLTRNIGSLYNRGLEFNIEAHIIDKGKFRWTSSFNISTLSNKVTSLAPGVNDLWTSGLETSNITRVGYPLGAMYVVKTTGVNPANGLRMYENRNGQTVQYNPRTSGWTYLDGTVAPTLDAYGDGVIMGTTLPKYYGGFNNNFTYGNFDLTLNFTYSGGNLIYNGTKGTLLDNRFFNNQTDILRRWTTPGQITDIPKLHYNDQIASGSVLMNSYNVEDGTFIKMNYAAIGYRLPAKLLSKAGISSMRIYATGGNFLLYTKYTGSDPEVSANGDSSTGAGRDKNSLPAGKTFTFGLSVGF</sequence>
<keyword evidence="10" id="KW-1185">Reference proteome</keyword>
<dbReference type="InterPro" id="IPR012910">
    <property type="entry name" value="Plug_dom"/>
</dbReference>
<evidence type="ECO:0000256" key="3">
    <source>
        <dbReference type="ARBA" id="ARBA00022452"/>
    </source>
</evidence>
<feature type="domain" description="Secretin/TonB short N-terminal" evidence="8">
    <location>
        <begin position="91"/>
        <end position="142"/>
    </location>
</feature>